<sequence>MQYIRIRNLREDMDMTQTDMAKVLFISQRTYSYYESGGHDIPTEVLVRIADFYQVSVDYLLNRTDKREMNR</sequence>
<dbReference type="GeneID" id="93692196"/>
<keyword evidence="1 3" id="KW-0238">DNA-binding</keyword>
<dbReference type="GO" id="GO:0003677">
    <property type="term" value="F:DNA binding"/>
    <property type="evidence" value="ECO:0007669"/>
    <property type="project" value="UniProtKB-KW"/>
</dbReference>
<dbReference type="PANTHER" id="PTHR46558:SF11">
    <property type="entry name" value="HTH-TYPE TRANSCRIPTIONAL REGULATOR XRE"/>
    <property type="match status" value="1"/>
</dbReference>
<organism evidence="3 4">
    <name type="scientific">Ruminococcus callidus ATCC 27760</name>
    <dbReference type="NCBI Taxonomy" id="411473"/>
    <lineage>
        <taxon>Bacteria</taxon>
        <taxon>Bacillati</taxon>
        <taxon>Bacillota</taxon>
        <taxon>Clostridia</taxon>
        <taxon>Eubacteriales</taxon>
        <taxon>Oscillospiraceae</taxon>
        <taxon>Ruminococcus</taxon>
    </lineage>
</organism>
<dbReference type="SMART" id="SM00530">
    <property type="entry name" value="HTH_XRE"/>
    <property type="match status" value="1"/>
</dbReference>
<dbReference type="PROSITE" id="PS50943">
    <property type="entry name" value="HTH_CROC1"/>
    <property type="match status" value="1"/>
</dbReference>
<dbReference type="EMBL" id="AWVF01000403">
    <property type="protein sequence ID" value="ERJ88661.1"/>
    <property type="molecule type" value="Genomic_DNA"/>
</dbReference>
<name>U2JQY0_9FIRM</name>
<dbReference type="AlphaFoldDB" id="U2JQY0"/>
<evidence type="ECO:0000313" key="4">
    <source>
        <dbReference type="Proteomes" id="UP000016662"/>
    </source>
</evidence>
<dbReference type="HOGENOM" id="CLU_066192_62_4_9"/>
<gene>
    <name evidence="3" type="ORF">RUMCAL_03116</name>
</gene>
<dbReference type="Gene3D" id="1.10.260.40">
    <property type="entry name" value="lambda repressor-like DNA-binding domains"/>
    <property type="match status" value="1"/>
</dbReference>
<dbReference type="InterPro" id="IPR001387">
    <property type="entry name" value="Cro/C1-type_HTH"/>
</dbReference>
<proteinExistence type="predicted"/>
<dbReference type="eggNOG" id="COG1396">
    <property type="taxonomic scope" value="Bacteria"/>
</dbReference>
<protein>
    <submittedName>
        <fullName evidence="3">DNA-binding helix-turn-helix protein</fullName>
    </submittedName>
</protein>
<dbReference type="STRING" id="411473.RUMCAL_03116"/>
<reference evidence="3 4" key="1">
    <citation type="submission" date="2013-07" db="EMBL/GenBank/DDBJ databases">
        <authorList>
            <person name="Weinstock G."/>
            <person name="Sodergren E."/>
            <person name="Wylie T."/>
            <person name="Fulton L."/>
            <person name="Fulton R."/>
            <person name="Fronick C."/>
            <person name="O'Laughlin M."/>
            <person name="Godfrey J."/>
            <person name="Miner T."/>
            <person name="Herter B."/>
            <person name="Appelbaum E."/>
            <person name="Cordes M."/>
            <person name="Lek S."/>
            <person name="Wollam A."/>
            <person name="Pepin K.H."/>
            <person name="Palsikar V.B."/>
            <person name="Mitreva M."/>
            <person name="Wilson R.K."/>
        </authorList>
    </citation>
    <scope>NUCLEOTIDE SEQUENCE [LARGE SCALE GENOMIC DNA]</scope>
    <source>
        <strain evidence="3 4">ATCC 27760</strain>
    </source>
</reference>
<evidence type="ECO:0000313" key="3">
    <source>
        <dbReference type="EMBL" id="ERJ88661.1"/>
    </source>
</evidence>
<comment type="caution">
    <text evidence="3">The sequence shown here is derived from an EMBL/GenBank/DDBJ whole genome shotgun (WGS) entry which is preliminary data.</text>
</comment>
<accession>U2JQY0</accession>
<dbReference type="RefSeq" id="WP_021681341.1">
    <property type="nucleotide sequence ID" value="NZ_KI260341.1"/>
</dbReference>
<dbReference type="PANTHER" id="PTHR46558">
    <property type="entry name" value="TRACRIPTIONAL REGULATORY PROTEIN-RELATED-RELATED"/>
    <property type="match status" value="1"/>
</dbReference>
<dbReference type="PATRIC" id="fig|411473.3.peg.2615"/>
<keyword evidence="4" id="KW-1185">Reference proteome</keyword>
<dbReference type="CDD" id="cd00093">
    <property type="entry name" value="HTH_XRE"/>
    <property type="match status" value="1"/>
</dbReference>
<dbReference type="OrthoDB" id="2064916at2"/>
<feature type="domain" description="HTH cro/C1-type" evidence="2">
    <location>
        <begin position="6"/>
        <end position="60"/>
    </location>
</feature>
<dbReference type="Proteomes" id="UP000016662">
    <property type="component" value="Unassembled WGS sequence"/>
</dbReference>
<evidence type="ECO:0000256" key="1">
    <source>
        <dbReference type="ARBA" id="ARBA00023125"/>
    </source>
</evidence>
<dbReference type="InterPro" id="IPR010982">
    <property type="entry name" value="Lambda_DNA-bd_dom_sf"/>
</dbReference>
<evidence type="ECO:0000259" key="2">
    <source>
        <dbReference type="PROSITE" id="PS50943"/>
    </source>
</evidence>
<dbReference type="Pfam" id="PF01381">
    <property type="entry name" value="HTH_3"/>
    <property type="match status" value="1"/>
</dbReference>
<dbReference type="SUPFAM" id="SSF47413">
    <property type="entry name" value="lambda repressor-like DNA-binding domains"/>
    <property type="match status" value="1"/>
</dbReference>